<evidence type="ECO:0000256" key="4">
    <source>
        <dbReference type="ARBA" id="ARBA00022827"/>
    </source>
</evidence>
<dbReference type="InterPro" id="IPR016169">
    <property type="entry name" value="FAD-bd_PCMH_sub2"/>
</dbReference>
<dbReference type="InterPro" id="IPR006094">
    <property type="entry name" value="Oxid_FAD_bind_N"/>
</dbReference>
<protein>
    <submittedName>
        <fullName evidence="7">FAD-binding oxidoreductase</fullName>
    </submittedName>
</protein>
<feature type="domain" description="FAD-binding PCMH-type" evidence="6">
    <location>
        <begin position="40"/>
        <end position="209"/>
    </location>
</feature>
<evidence type="ECO:0000259" key="6">
    <source>
        <dbReference type="PROSITE" id="PS51387"/>
    </source>
</evidence>
<proteinExistence type="inferred from homology"/>
<accession>A0ABX1R956</accession>
<dbReference type="InterPro" id="IPR016167">
    <property type="entry name" value="FAD-bd_PCMH_sub1"/>
</dbReference>
<dbReference type="Gene3D" id="3.30.43.10">
    <property type="entry name" value="Uridine Diphospho-n-acetylenolpyruvylglucosamine Reductase, domain 2"/>
    <property type="match status" value="1"/>
</dbReference>
<keyword evidence="4" id="KW-0274">FAD</keyword>
<dbReference type="Pfam" id="PF08031">
    <property type="entry name" value="BBE"/>
    <property type="match status" value="1"/>
</dbReference>
<dbReference type="Gene3D" id="3.30.465.10">
    <property type="match status" value="1"/>
</dbReference>
<keyword evidence="5" id="KW-0560">Oxidoreductase</keyword>
<gene>
    <name evidence="7" type="ORF">HF577_07300</name>
</gene>
<dbReference type="Proteomes" id="UP001296706">
    <property type="component" value="Unassembled WGS sequence"/>
</dbReference>
<dbReference type="PROSITE" id="PS51387">
    <property type="entry name" value="FAD_PCMH"/>
    <property type="match status" value="1"/>
</dbReference>
<keyword evidence="8" id="KW-1185">Reference proteome</keyword>
<dbReference type="Gene3D" id="3.40.462.20">
    <property type="match status" value="1"/>
</dbReference>
<evidence type="ECO:0000256" key="3">
    <source>
        <dbReference type="ARBA" id="ARBA00022630"/>
    </source>
</evidence>
<dbReference type="PANTHER" id="PTHR42973">
    <property type="entry name" value="BINDING OXIDOREDUCTASE, PUTATIVE (AFU_ORTHOLOGUE AFUA_1G17690)-RELATED"/>
    <property type="match status" value="1"/>
</dbReference>
<evidence type="ECO:0000256" key="5">
    <source>
        <dbReference type="ARBA" id="ARBA00023002"/>
    </source>
</evidence>
<keyword evidence="3" id="KW-0285">Flavoprotein</keyword>
<dbReference type="SUPFAM" id="SSF56176">
    <property type="entry name" value="FAD-binding/transporter-associated domain-like"/>
    <property type="match status" value="1"/>
</dbReference>
<sequence length="467" mass="48929">MALASVLSSRHVLAAAVDGPVLLPGDDGYAEEVATINLSVHHRPAVAVGATGASDVQAAVRFAAAYDLPVAVLLTGHGPSVPIDSGVLVNTRRMTGLTIDPVARTARVEAGVCWQQVVDEAAKSGLAPLAGSSPTVGVVGYTLGGGISATLARAFGWAADHVRRIDVVTADGQLHHVTPGSEPDLFWALCGGKSNFGVVTALEFTLFPVTRLYAGNLFYSGEHTREVLRAYQKFAAQAPDDLTSSIALLRMPDLPFIPEFMRGKLTVNIRISYLGSKHEGEELIALLRAAAPVLLDTVADIPYADSTSMFPDSGEPVAAVEHFALLTAMTAATADAITEVAGPGADSRISIIDIRQMGGALAGTAGNRNAVGNRDAAFAVFALTFVPPGEVAGSEASGLELMEGLRPWVSPRKHPSFLSPADAAVEETRKAFDDATYQRLRSLKAEYDPANMFRFNHNIPPGPTAGS</sequence>
<organism evidence="7 8">
    <name type="scientific">Pseudonocardia xinjiangensis</name>
    <dbReference type="NCBI Taxonomy" id="75289"/>
    <lineage>
        <taxon>Bacteria</taxon>
        <taxon>Bacillati</taxon>
        <taxon>Actinomycetota</taxon>
        <taxon>Actinomycetes</taxon>
        <taxon>Pseudonocardiales</taxon>
        <taxon>Pseudonocardiaceae</taxon>
        <taxon>Pseudonocardia</taxon>
    </lineage>
</organism>
<evidence type="ECO:0000256" key="1">
    <source>
        <dbReference type="ARBA" id="ARBA00001974"/>
    </source>
</evidence>
<dbReference type="PANTHER" id="PTHR42973:SF39">
    <property type="entry name" value="FAD-BINDING PCMH-TYPE DOMAIN-CONTAINING PROTEIN"/>
    <property type="match status" value="1"/>
</dbReference>
<dbReference type="InterPro" id="IPR012951">
    <property type="entry name" value="BBE"/>
</dbReference>
<evidence type="ECO:0000256" key="2">
    <source>
        <dbReference type="ARBA" id="ARBA00005466"/>
    </source>
</evidence>
<dbReference type="InterPro" id="IPR050416">
    <property type="entry name" value="FAD-linked_Oxidoreductase"/>
</dbReference>
<reference evidence="7 8" key="1">
    <citation type="submission" date="2020-04" db="EMBL/GenBank/DDBJ databases">
        <authorList>
            <person name="Klaysubun C."/>
            <person name="Duangmal K."/>
            <person name="Lipun K."/>
        </authorList>
    </citation>
    <scope>NUCLEOTIDE SEQUENCE [LARGE SCALE GENOMIC DNA]</scope>
    <source>
        <strain evidence="7 8">JCM 11839</strain>
    </source>
</reference>
<comment type="cofactor">
    <cofactor evidence="1">
        <name>FAD</name>
        <dbReference type="ChEBI" id="CHEBI:57692"/>
    </cofactor>
</comment>
<evidence type="ECO:0000313" key="8">
    <source>
        <dbReference type="Proteomes" id="UP001296706"/>
    </source>
</evidence>
<dbReference type="EMBL" id="JAAXKY010000015">
    <property type="protein sequence ID" value="NMH76902.1"/>
    <property type="molecule type" value="Genomic_DNA"/>
</dbReference>
<dbReference type="Pfam" id="PF01565">
    <property type="entry name" value="FAD_binding_4"/>
    <property type="match status" value="1"/>
</dbReference>
<dbReference type="InterPro" id="IPR016166">
    <property type="entry name" value="FAD-bd_PCMH"/>
</dbReference>
<comment type="similarity">
    <text evidence="2">Belongs to the oxygen-dependent FAD-linked oxidoreductase family.</text>
</comment>
<dbReference type="InterPro" id="IPR036318">
    <property type="entry name" value="FAD-bd_PCMH-like_sf"/>
</dbReference>
<name>A0ABX1R956_9PSEU</name>
<evidence type="ECO:0000313" key="7">
    <source>
        <dbReference type="EMBL" id="NMH76902.1"/>
    </source>
</evidence>
<comment type="caution">
    <text evidence="7">The sequence shown here is derived from an EMBL/GenBank/DDBJ whole genome shotgun (WGS) entry which is preliminary data.</text>
</comment>